<proteinExistence type="predicted"/>
<dbReference type="Proteomes" id="UP000198816">
    <property type="component" value="Unassembled WGS sequence"/>
</dbReference>
<sequence>MFPNFMCIGAQKAGTSWLADKLRKHPQIEIRRKEVHYFDKDYFLNPPLLARTRDPRFWKSLYSSIGRDLRKLSASQLAWDMRYHLGERNDEWYASLFKASPNLVTGDMTPAYSALDVSTIAHIAKLMPDLKIILLLRNPIERAWSAAGMNVRKQRFGFEAANGQMNELTAADYIQYFELPWVVRRGDYISMINNWERFYPREQMFIGFLEDIKQRPNEFLSDVCGFLGVDPSPTTPKNVSTPSNVGNNPEMPIEIGRYLAQTYEPNIQTLASYFSGHPRNSSYVNNWLISTRRLRTRS</sequence>
<dbReference type="AlphaFoldDB" id="A0A1H2Y499"/>
<evidence type="ECO:0000313" key="2">
    <source>
        <dbReference type="EMBL" id="SDX00012.1"/>
    </source>
</evidence>
<keyword evidence="1 2" id="KW-0808">Transferase</keyword>
<keyword evidence="3" id="KW-1185">Reference proteome</keyword>
<dbReference type="InterPro" id="IPR027417">
    <property type="entry name" value="P-loop_NTPase"/>
</dbReference>
<dbReference type="STRING" id="1058.SAMN05421783_11238"/>
<organism evidence="2 3">
    <name type="scientific">Thiocapsa roseopersicina</name>
    <dbReference type="NCBI Taxonomy" id="1058"/>
    <lineage>
        <taxon>Bacteria</taxon>
        <taxon>Pseudomonadati</taxon>
        <taxon>Pseudomonadota</taxon>
        <taxon>Gammaproteobacteria</taxon>
        <taxon>Chromatiales</taxon>
        <taxon>Chromatiaceae</taxon>
        <taxon>Thiocapsa</taxon>
    </lineage>
</organism>
<dbReference type="OrthoDB" id="9075305at2"/>
<dbReference type="PANTHER" id="PTHR10605">
    <property type="entry name" value="HEPARAN SULFATE SULFOTRANSFERASE"/>
    <property type="match status" value="1"/>
</dbReference>
<evidence type="ECO:0000313" key="3">
    <source>
        <dbReference type="Proteomes" id="UP000198816"/>
    </source>
</evidence>
<dbReference type="RefSeq" id="WP_093032896.1">
    <property type="nucleotide sequence ID" value="NZ_FNNZ01000012.1"/>
</dbReference>
<name>A0A1H2Y499_THIRO</name>
<dbReference type="GO" id="GO:0008146">
    <property type="term" value="F:sulfotransferase activity"/>
    <property type="evidence" value="ECO:0007669"/>
    <property type="project" value="InterPro"/>
</dbReference>
<dbReference type="EMBL" id="FNNZ01000012">
    <property type="protein sequence ID" value="SDX00012.1"/>
    <property type="molecule type" value="Genomic_DNA"/>
</dbReference>
<dbReference type="InterPro" id="IPR037359">
    <property type="entry name" value="NST/OST"/>
</dbReference>
<evidence type="ECO:0000256" key="1">
    <source>
        <dbReference type="ARBA" id="ARBA00022679"/>
    </source>
</evidence>
<accession>A0A1H2Y499</accession>
<dbReference type="Pfam" id="PF13469">
    <property type="entry name" value="Sulfotransfer_3"/>
    <property type="match status" value="1"/>
</dbReference>
<gene>
    <name evidence="2" type="ORF">SAMN05421783_11238</name>
</gene>
<dbReference type="SUPFAM" id="SSF52540">
    <property type="entry name" value="P-loop containing nucleoside triphosphate hydrolases"/>
    <property type="match status" value="1"/>
</dbReference>
<reference evidence="3" key="1">
    <citation type="submission" date="2016-10" db="EMBL/GenBank/DDBJ databases">
        <authorList>
            <person name="Varghese N."/>
            <person name="Submissions S."/>
        </authorList>
    </citation>
    <scope>NUCLEOTIDE SEQUENCE [LARGE SCALE GENOMIC DNA]</scope>
    <source>
        <strain evidence="3">DSM 217</strain>
    </source>
</reference>
<protein>
    <submittedName>
        <fullName evidence="2">Sulfotransferase family protein</fullName>
    </submittedName>
</protein>
<dbReference type="PANTHER" id="PTHR10605:SF56">
    <property type="entry name" value="BIFUNCTIONAL HEPARAN SULFATE N-DEACETYLASE_N-SULFOTRANSFERASE"/>
    <property type="match status" value="1"/>
</dbReference>
<dbReference type="Gene3D" id="3.40.50.300">
    <property type="entry name" value="P-loop containing nucleotide triphosphate hydrolases"/>
    <property type="match status" value="1"/>
</dbReference>